<proteinExistence type="predicted"/>
<evidence type="ECO:0000313" key="1">
    <source>
        <dbReference type="EMBL" id="JAD70623.1"/>
    </source>
</evidence>
<dbReference type="EMBL" id="GBRH01227272">
    <property type="protein sequence ID" value="JAD70623.1"/>
    <property type="molecule type" value="Transcribed_RNA"/>
</dbReference>
<organism evidence="1">
    <name type="scientific">Arundo donax</name>
    <name type="common">Giant reed</name>
    <name type="synonym">Donax arundinaceus</name>
    <dbReference type="NCBI Taxonomy" id="35708"/>
    <lineage>
        <taxon>Eukaryota</taxon>
        <taxon>Viridiplantae</taxon>
        <taxon>Streptophyta</taxon>
        <taxon>Embryophyta</taxon>
        <taxon>Tracheophyta</taxon>
        <taxon>Spermatophyta</taxon>
        <taxon>Magnoliopsida</taxon>
        <taxon>Liliopsida</taxon>
        <taxon>Poales</taxon>
        <taxon>Poaceae</taxon>
        <taxon>PACMAD clade</taxon>
        <taxon>Arundinoideae</taxon>
        <taxon>Arundineae</taxon>
        <taxon>Arundo</taxon>
    </lineage>
</organism>
<reference evidence="1" key="2">
    <citation type="journal article" date="2015" name="Data Brief">
        <title>Shoot transcriptome of the giant reed, Arundo donax.</title>
        <authorList>
            <person name="Barrero R.A."/>
            <person name="Guerrero F.D."/>
            <person name="Moolhuijzen P."/>
            <person name="Goolsby J.A."/>
            <person name="Tidwell J."/>
            <person name="Bellgard S.E."/>
            <person name="Bellgard M.I."/>
        </authorList>
    </citation>
    <scope>NUCLEOTIDE SEQUENCE</scope>
    <source>
        <tissue evidence="1">Shoot tissue taken approximately 20 cm above the soil surface</tissue>
    </source>
</reference>
<protein>
    <submittedName>
        <fullName evidence="1">Uncharacterized protein</fullName>
    </submittedName>
</protein>
<accession>A0A0A9C865</accession>
<name>A0A0A9C865_ARUDO</name>
<sequence>MIHFSIRYTSLISLFANIICLTVN</sequence>
<reference evidence="1" key="1">
    <citation type="submission" date="2014-09" db="EMBL/GenBank/DDBJ databases">
        <authorList>
            <person name="Magalhaes I.L.F."/>
            <person name="Oliveira U."/>
            <person name="Santos F.R."/>
            <person name="Vidigal T.H.D.A."/>
            <person name="Brescovit A.D."/>
            <person name="Santos A.J."/>
        </authorList>
    </citation>
    <scope>NUCLEOTIDE SEQUENCE</scope>
    <source>
        <tissue evidence="1">Shoot tissue taken approximately 20 cm above the soil surface</tissue>
    </source>
</reference>
<dbReference type="AlphaFoldDB" id="A0A0A9C865"/>